<dbReference type="NCBIfam" id="TIGR02833">
    <property type="entry name" value="spore_III_AB"/>
    <property type="match status" value="1"/>
</dbReference>
<dbReference type="EMBL" id="JAFBCV010000013">
    <property type="protein sequence ID" value="MBM7840311.1"/>
    <property type="molecule type" value="Genomic_DNA"/>
</dbReference>
<reference evidence="1" key="1">
    <citation type="submission" date="2021-01" db="EMBL/GenBank/DDBJ databases">
        <title>Genomic Encyclopedia of Type Strains, Phase IV (KMG-IV): sequencing the most valuable type-strain genomes for metagenomic binning, comparative biology and taxonomic classification.</title>
        <authorList>
            <person name="Goeker M."/>
        </authorList>
    </citation>
    <scope>NUCLEOTIDE SEQUENCE</scope>
    <source>
        <strain evidence="1">DSM 21943</strain>
    </source>
</reference>
<sequence>MKWLGALIIICCTTLYGFYRANALKERPKQIRQLRSALQSLEAEMLYGQTPLAKASLNISQQFSGPVSHFFQQFARKLNEKETTAKKAWEESIQLVWEELSLKTNEREVLFQFGATLGTMSREQQQKQLKLTQTHLERDELEAKDLQMKYEKMIKTLGFLAGLLIVILMI</sequence>
<dbReference type="RefSeq" id="WP_035420121.1">
    <property type="nucleotide sequence ID" value="NZ_JAFBCV010000013.1"/>
</dbReference>
<accession>A0ABS2SZ53</accession>
<keyword evidence="2" id="KW-1185">Reference proteome</keyword>
<comment type="caution">
    <text evidence="1">The sequence shown here is derived from an EMBL/GenBank/DDBJ whole genome shotgun (WGS) entry which is preliminary data.</text>
</comment>
<evidence type="ECO:0000313" key="2">
    <source>
        <dbReference type="Proteomes" id="UP001179280"/>
    </source>
</evidence>
<dbReference type="Proteomes" id="UP001179280">
    <property type="component" value="Unassembled WGS sequence"/>
</dbReference>
<protein>
    <submittedName>
        <fullName evidence="1">Stage III sporulation protein AB</fullName>
    </submittedName>
</protein>
<evidence type="ECO:0000313" key="1">
    <source>
        <dbReference type="EMBL" id="MBM7840311.1"/>
    </source>
</evidence>
<organism evidence="1 2">
    <name type="scientific">Shouchella xiaoxiensis</name>
    <dbReference type="NCBI Taxonomy" id="766895"/>
    <lineage>
        <taxon>Bacteria</taxon>
        <taxon>Bacillati</taxon>
        <taxon>Bacillota</taxon>
        <taxon>Bacilli</taxon>
        <taxon>Bacillales</taxon>
        <taxon>Bacillaceae</taxon>
        <taxon>Shouchella</taxon>
    </lineage>
</organism>
<proteinExistence type="predicted"/>
<gene>
    <name evidence="1" type="ORF">JOC54_003592</name>
</gene>
<dbReference type="InterPro" id="IPR014198">
    <property type="entry name" value="Spore_III_AB"/>
</dbReference>
<dbReference type="PIRSF" id="PIRSF021435">
    <property type="entry name" value="SpoIIIAB"/>
    <property type="match status" value="1"/>
</dbReference>
<name>A0ABS2SZ53_9BACI</name>
<dbReference type="Pfam" id="PF09548">
    <property type="entry name" value="Spore_III_AB"/>
    <property type="match status" value="1"/>
</dbReference>